<name>A0A1H5F4T5_9MICO</name>
<evidence type="ECO:0000313" key="3">
    <source>
        <dbReference type="EMBL" id="SED98168.1"/>
    </source>
</evidence>
<evidence type="ECO:0000256" key="1">
    <source>
        <dbReference type="SAM" id="MobiDB-lite"/>
    </source>
</evidence>
<dbReference type="RefSeq" id="WP_089772129.1">
    <property type="nucleotide sequence ID" value="NZ_FNTX01000001.1"/>
</dbReference>
<dbReference type="EMBL" id="FNTX01000001">
    <property type="protein sequence ID" value="SED98168.1"/>
    <property type="molecule type" value="Genomic_DNA"/>
</dbReference>
<keyword evidence="2" id="KW-1133">Transmembrane helix</keyword>
<dbReference type="OrthoDB" id="4829830at2"/>
<dbReference type="AlphaFoldDB" id="A0A1H5F4T5"/>
<accession>A0A1H5F4T5</accession>
<evidence type="ECO:0000313" key="4">
    <source>
        <dbReference type="Proteomes" id="UP000199220"/>
    </source>
</evidence>
<proteinExistence type="predicted"/>
<dbReference type="InterPro" id="IPR010380">
    <property type="entry name" value="DUF975"/>
</dbReference>
<keyword evidence="4" id="KW-1185">Reference proteome</keyword>
<feature type="transmembrane region" description="Helical" evidence="2">
    <location>
        <begin position="219"/>
        <end position="241"/>
    </location>
</feature>
<feature type="transmembrane region" description="Helical" evidence="2">
    <location>
        <begin position="247"/>
        <end position="265"/>
    </location>
</feature>
<gene>
    <name evidence="3" type="ORF">SAMN04488554_1224</name>
</gene>
<evidence type="ECO:0000256" key="2">
    <source>
        <dbReference type="SAM" id="Phobius"/>
    </source>
</evidence>
<feature type="region of interest" description="Disordered" evidence="1">
    <location>
        <begin position="1"/>
        <end position="37"/>
    </location>
</feature>
<dbReference type="SUPFAM" id="SSF81995">
    <property type="entry name" value="beta-sandwich domain of Sec23/24"/>
    <property type="match status" value="1"/>
</dbReference>
<feature type="transmembrane region" description="Helical" evidence="2">
    <location>
        <begin position="167"/>
        <end position="198"/>
    </location>
</feature>
<feature type="transmembrane region" description="Helical" evidence="2">
    <location>
        <begin position="109"/>
        <end position="135"/>
    </location>
</feature>
<reference evidence="4" key="1">
    <citation type="submission" date="2016-10" db="EMBL/GenBank/DDBJ databases">
        <authorList>
            <person name="Varghese N."/>
            <person name="Submissions S."/>
        </authorList>
    </citation>
    <scope>NUCLEOTIDE SEQUENCE [LARGE SCALE GENOMIC DNA]</scope>
    <source>
        <strain evidence="4">DSM 21368</strain>
    </source>
</reference>
<sequence>MQAAPGQPPHGGTYGQPGPGPYGQPQPGGYGQQPQPGPYGQPLGQYAPVAAEPQATDAFGWAWNAFKAHWSTFVLGQLAWGAIILAVTLLWFALLSAIGVFGAGMGDEAAIAVLTGAGFFGILLFIVVVVLVSVFSAAGVANAAVKVVRGEQVSVADFFKIPNAGHVLLATLLISLAAAVTSFVIVGPLVVMFFAIYANYFLVDRRDSTFEAIGNTIKMATATAGQTIILILLSIVAGMVASLTCGIGSLVTVPLVVLATAWMYQQNLGRMPSVR</sequence>
<feature type="transmembrane region" description="Helical" evidence="2">
    <location>
        <begin position="78"/>
        <end position="102"/>
    </location>
</feature>
<keyword evidence="2" id="KW-0812">Transmembrane</keyword>
<dbReference type="Proteomes" id="UP000199220">
    <property type="component" value="Unassembled WGS sequence"/>
</dbReference>
<dbReference type="STRING" id="648782.SAMN04488554_1224"/>
<keyword evidence="2" id="KW-0472">Membrane</keyword>
<dbReference type="PANTHER" id="PTHR40076">
    <property type="entry name" value="MEMBRANE PROTEIN-RELATED"/>
    <property type="match status" value="1"/>
</dbReference>
<organism evidence="3 4">
    <name type="scientific">Ruania alba</name>
    <dbReference type="NCBI Taxonomy" id="648782"/>
    <lineage>
        <taxon>Bacteria</taxon>
        <taxon>Bacillati</taxon>
        <taxon>Actinomycetota</taxon>
        <taxon>Actinomycetes</taxon>
        <taxon>Micrococcales</taxon>
        <taxon>Ruaniaceae</taxon>
        <taxon>Ruania</taxon>
    </lineage>
</organism>
<protein>
    <submittedName>
        <fullName evidence="3">Uncharacterized membrane protein</fullName>
    </submittedName>
</protein>
<dbReference type="PANTHER" id="PTHR40076:SF1">
    <property type="entry name" value="MEMBRANE PROTEIN"/>
    <property type="match status" value="1"/>
</dbReference>